<gene>
    <name evidence="4" type="ORF">RD1301_v1_2200017</name>
    <name evidence="1" type="ORF">RUN1744_v1_150023</name>
    <name evidence="2" type="ORF">TD1301_v1_2190024</name>
    <name evidence="3" type="ORF">TF3108_v1_780024</name>
</gene>
<dbReference type="EMBL" id="LN899825">
    <property type="protein sequence ID" value="CUV36562.1"/>
    <property type="molecule type" value="Genomic_DNA"/>
</dbReference>
<dbReference type="EMBL" id="LN899823">
    <property type="protein sequence ID" value="CUV22210.1"/>
    <property type="molecule type" value="Genomic_DNA"/>
</dbReference>
<dbReference type="InterPro" id="IPR006521">
    <property type="entry name" value="Tail_protein_I"/>
</dbReference>
<evidence type="ECO:0000313" key="4">
    <source>
        <dbReference type="EMBL" id="CUV62289.1"/>
    </source>
</evidence>
<protein>
    <submittedName>
        <fullName evidence="2">Tail formation-like protein</fullName>
    </submittedName>
</protein>
<evidence type="ECO:0000313" key="1">
    <source>
        <dbReference type="EMBL" id="CUV22210.1"/>
    </source>
</evidence>
<dbReference type="EMBL" id="LN899822">
    <property type="protein sequence ID" value="CUV62289.1"/>
    <property type="molecule type" value="Genomic_DNA"/>
</dbReference>
<accession>A0A0S4VQ53</accession>
<dbReference type="Pfam" id="PF09684">
    <property type="entry name" value="Tail_P2_I"/>
    <property type="match status" value="1"/>
</dbReference>
<dbReference type="NCBIfam" id="TIGR01634">
    <property type="entry name" value="tail_P2_I"/>
    <property type="match status" value="1"/>
</dbReference>
<name>A0A0S4VQ53_RALSL</name>
<reference evidence="2" key="1">
    <citation type="submission" date="2015-10" db="EMBL/GenBank/DDBJ databases">
        <authorList>
            <person name="Gilbert D.G."/>
        </authorList>
    </citation>
    <scope>NUCLEOTIDE SEQUENCE</scope>
    <source>
        <strain evidence="2">Phyl III-seqv23</strain>
    </source>
</reference>
<evidence type="ECO:0000313" key="3">
    <source>
        <dbReference type="EMBL" id="CUV41341.1"/>
    </source>
</evidence>
<dbReference type="AlphaFoldDB" id="A0A0S4VQ53"/>
<evidence type="ECO:0000313" key="2">
    <source>
        <dbReference type="EMBL" id="CUV36562.1"/>
    </source>
</evidence>
<proteinExistence type="predicted"/>
<sequence>MWRSSTGAPVSSATLLPPNATPLERRAAQAGARIERVPVPLRDLWNPATCPAELLPFLAWSFSVDRWNPSWPLATKRAVTAASYFVHRKKGTIGALRRAVEPLGFLIRVIEWWQTNPPGPRGSFRLDVGVLQTGIDEAMYAELERLIDDAKPCSRPMLGLQISLEVRGTQATGAAAYLGDVLTVYPYEPPDIVVSGTAAVSAASHAIDTLTVTQ</sequence>
<dbReference type="EMBL" id="LN899826">
    <property type="protein sequence ID" value="CUV41341.1"/>
    <property type="molecule type" value="Genomic_DNA"/>
</dbReference>
<organism evidence="2">
    <name type="scientific">Ralstonia solanacearum</name>
    <name type="common">Pseudomonas solanacearum</name>
    <dbReference type="NCBI Taxonomy" id="305"/>
    <lineage>
        <taxon>Bacteria</taxon>
        <taxon>Pseudomonadati</taxon>
        <taxon>Pseudomonadota</taxon>
        <taxon>Betaproteobacteria</taxon>
        <taxon>Burkholderiales</taxon>
        <taxon>Burkholderiaceae</taxon>
        <taxon>Ralstonia</taxon>
        <taxon>Ralstonia solanacearum species complex</taxon>
    </lineage>
</organism>